<evidence type="ECO:0000313" key="3">
    <source>
        <dbReference type="Proteomes" id="UP001606099"/>
    </source>
</evidence>
<reference evidence="2 3" key="1">
    <citation type="submission" date="2024-08" db="EMBL/GenBank/DDBJ databases">
        <authorList>
            <person name="Lu H."/>
        </authorList>
    </citation>
    <scope>NUCLEOTIDE SEQUENCE [LARGE SCALE GENOMIC DNA]</scope>
    <source>
        <strain evidence="2 3">BYS180W</strain>
    </source>
</reference>
<dbReference type="InterPro" id="IPR029044">
    <property type="entry name" value="Nucleotide-diphossugar_trans"/>
</dbReference>
<dbReference type="PANTHER" id="PTHR43179">
    <property type="entry name" value="RHAMNOSYLTRANSFERASE WBBL"/>
    <property type="match status" value="1"/>
</dbReference>
<dbReference type="InterPro" id="IPR001173">
    <property type="entry name" value="Glyco_trans_2-like"/>
</dbReference>
<dbReference type="Proteomes" id="UP001606099">
    <property type="component" value="Unassembled WGS sequence"/>
</dbReference>
<keyword evidence="3" id="KW-1185">Reference proteome</keyword>
<protein>
    <submittedName>
        <fullName evidence="2">Glycosyltransferase family 2 protein</fullName>
    </submittedName>
</protein>
<proteinExistence type="predicted"/>
<dbReference type="SUPFAM" id="SSF53448">
    <property type="entry name" value="Nucleotide-diphospho-sugar transferases"/>
    <property type="match status" value="2"/>
</dbReference>
<dbReference type="Gene3D" id="3.90.550.10">
    <property type="entry name" value="Spore Coat Polysaccharide Biosynthesis Protein SpsA, Chain A"/>
    <property type="match status" value="2"/>
</dbReference>
<dbReference type="CDD" id="cd04186">
    <property type="entry name" value="GT_2_like_c"/>
    <property type="match status" value="1"/>
</dbReference>
<accession>A0ABW7FZJ4</accession>
<name>A0ABW7FZJ4_9BURK</name>
<sequence>MPQSPQASSLIGDARDALAVLHAHLKGSVDLSHFEIAHDLQATDTPGHYLSTGADPQLRCRRSVPAGWYMLELQCELPAGAAMARLFHNTGQGYTDQQCHLLPLRNRRMAKRLVYLPQAAKLRLDPMECEGALHVKHLRLQRLSQSFALKRLHDKLRRAHAAYKGATSFELTLLTEHWSHYNELFASLHLLQLTYSAWMEWVEQPAIPSTEDQQTLHAMWAQPPQLGLVLPVDAGTDTAALATTLDSLQQQHYLHWALALLVPAAQAASVEPLLAALRSVGRTVRVIPHEQPHSADAYNLALELLPVQHLAEVGAGDRLAPHALHTVAAELHSHPACTVLYADEDEFSPEGQRCEPYFKPACSPDLLYAQPYFGPFTFIQRQLAQSVGGQRDDHAPAQGFDLLLRCLARTPMSQVRHIAQVLYHAAQGQARSASARLGDEAACTAARHALQHYFGSLNRHVRVSTVEPGLYRAHWPLPSNPPLVSLIIPTRDRMDVLRPCVESILQRSSYRHFEILIVDNGSSSSDTLTYLQVLQVSHPERIRVLRDDLPFNFSRLNNLAARQARGDLIGLINNDIKVISPDWLEEMVSLALRPEVGCVGATLYYPDDTIQHAGVGVGMGDAGGHLYRYAARGDTGHHRALRCTREVSAVTAAALLVRADVYAAVGGLDEGLAVAYNDVDFCLRVRDAGYRNLVTPWAELYHHESKSRGMDDTPEKAQRYRAEVAFMAARWGAPAADPYLNPNWSRHRETLTFRAEATHA</sequence>
<evidence type="ECO:0000259" key="1">
    <source>
        <dbReference type="Pfam" id="PF00535"/>
    </source>
</evidence>
<organism evidence="2 3">
    <name type="scientific">Roseateles rivi</name>
    <dbReference type="NCBI Taxonomy" id="3299028"/>
    <lineage>
        <taxon>Bacteria</taxon>
        <taxon>Pseudomonadati</taxon>
        <taxon>Pseudomonadota</taxon>
        <taxon>Betaproteobacteria</taxon>
        <taxon>Burkholderiales</taxon>
        <taxon>Sphaerotilaceae</taxon>
        <taxon>Roseateles</taxon>
    </lineage>
</organism>
<dbReference type="EMBL" id="JBIGHZ010000006">
    <property type="protein sequence ID" value="MFG6449723.1"/>
    <property type="molecule type" value="Genomic_DNA"/>
</dbReference>
<dbReference type="Pfam" id="PF00535">
    <property type="entry name" value="Glycos_transf_2"/>
    <property type="match status" value="1"/>
</dbReference>
<evidence type="ECO:0000313" key="2">
    <source>
        <dbReference type="EMBL" id="MFG6449723.1"/>
    </source>
</evidence>
<comment type="caution">
    <text evidence="2">The sequence shown here is derived from an EMBL/GenBank/DDBJ whole genome shotgun (WGS) entry which is preliminary data.</text>
</comment>
<gene>
    <name evidence="2" type="ORF">ACG0Z6_15975</name>
</gene>
<dbReference type="PANTHER" id="PTHR43179:SF7">
    <property type="entry name" value="RHAMNOSYLTRANSFERASE WBBL"/>
    <property type="match status" value="1"/>
</dbReference>
<feature type="domain" description="Glycosyltransferase 2-like" evidence="1">
    <location>
        <begin position="485"/>
        <end position="609"/>
    </location>
</feature>
<dbReference type="RefSeq" id="WP_394463224.1">
    <property type="nucleotide sequence ID" value="NZ_JBIGHZ010000006.1"/>
</dbReference>